<feature type="region of interest" description="Disordered" evidence="1">
    <location>
        <begin position="28"/>
        <end position="47"/>
    </location>
</feature>
<proteinExistence type="predicted"/>
<gene>
    <name evidence="2" type="ORF">ACFOY1_03915</name>
</gene>
<sequence>MSSDTHAQNHSHGADLARELAQTGRNAIPYVDQGHNPDRPVTLNTYRPQGYAPDRPLVIVQHGMLRNGDDYRDFWIPAADRHGLLIVAPTFSNEAWKGADNYNNGAVFDTPDGSPRPVDDWGYALVGRVVDALRAAGVSRGQAYLFGHSAGGQFVHRLMSSQPHARFHAAACANAGWYTLPGFDHAFPEGLGGVGLDDAHLARLLAYPLTILAGDQDTATDDPNLPSGEAALRQGPHRYARAHNYLETGRREAAARGLPCNWTLQTVPGIGHNGRAMSAACASLWFEGRLPSAQALAELAGNHVA</sequence>
<dbReference type="EMBL" id="JBHSBV010000001">
    <property type="protein sequence ID" value="MFC4200093.1"/>
    <property type="molecule type" value="Genomic_DNA"/>
</dbReference>
<evidence type="ECO:0000313" key="3">
    <source>
        <dbReference type="Proteomes" id="UP001595848"/>
    </source>
</evidence>
<dbReference type="GO" id="GO:0016787">
    <property type="term" value="F:hydrolase activity"/>
    <property type="evidence" value="ECO:0007669"/>
    <property type="project" value="UniProtKB-KW"/>
</dbReference>
<organism evidence="2 3">
    <name type="scientific">Candidimonas humi</name>
    <dbReference type="NCBI Taxonomy" id="683355"/>
    <lineage>
        <taxon>Bacteria</taxon>
        <taxon>Pseudomonadati</taxon>
        <taxon>Pseudomonadota</taxon>
        <taxon>Betaproteobacteria</taxon>
        <taxon>Burkholderiales</taxon>
        <taxon>Alcaligenaceae</taxon>
        <taxon>Candidimonas</taxon>
    </lineage>
</organism>
<dbReference type="RefSeq" id="WP_217965143.1">
    <property type="nucleotide sequence ID" value="NZ_JAHTBN010000005.1"/>
</dbReference>
<evidence type="ECO:0000256" key="1">
    <source>
        <dbReference type="SAM" id="MobiDB-lite"/>
    </source>
</evidence>
<comment type="caution">
    <text evidence="2">The sequence shown here is derived from an EMBL/GenBank/DDBJ whole genome shotgun (WGS) entry which is preliminary data.</text>
</comment>
<name>A0ABV8NVT0_9BURK</name>
<accession>A0ABV8NVT0</accession>
<protein>
    <submittedName>
        <fullName evidence="2">Alpha/beta hydrolase</fullName>
    </submittedName>
</protein>
<keyword evidence="3" id="KW-1185">Reference proteome</keyword>
<keyword evidence="2" id="KW-0378">Hydrolase</keyword>
<reference evidence="3" key="1">
    <citation type="journal article" date="2019" name="Int. J. Syst. Evol. Microbiol.">
        <title>The Global Catalogue of Microorganisms (GCM) 10K type strain sequencing project: providing services to taxonomists for standard genome sequencing and annotation.</title>
        <authorList>
            <consortium name="The Broad Institute Genomics Platform"/>
            <consortium name="The Broad Institute Genome Sequencing Center for Infectious Disease"/>
            <person name="Wu L."/>
            <person name="Ma J."/>
        </authorList>
    </citation>
    <scope>NUCLEOTIDE SEQUENCE [LARGE SCALE GENOMIC DNA]</scope>
    <source>
        <strain evidence="3">LMG 24813</strain>
    </source>
</reference>
<dbReference type="Proteomes" id="UP001595848">
    <property type="component" value="Unassembled WGS sequence"/>
</dbReference>
<evidence type="ECO:0000313" key="2">
    <source>
        <dbReference type="EMBL" id="MFC4200093.1"/>
    </source>
</evidence>